<dbReference type="EMBL" id="UINC01001150">
    <property type="protein sequence ID" value="SUZ72486.1"/>
    <property type="molecule type" value="Genomic_DNA"/>
</dbReference>
<accession>A0A381PZL0</accession>
<organism evidence="1">
    <name type="scientific">marine metagenome</name>
    <dbReference type="NCBI Taxonomy" id="408172"/>
    <lineage>
        <taxon>unclassified sequences</taxon>
        <taxon>metagenomes</taxon>
        <taxon>ecological metagenomes</taxon>
    </lineage>
</organism>
<evidence type="ECO:0000313" key="1">
    <source>
        <dbReference type="EMBL" id="SUZ72486.1"/>
    </source>
</evidence>
<name>A0A381PZL0_9ZZZZ</name>
<gene>
    <name evidence="1" type="ORF">METZ01_LOCUS25340</name>
</gene>
<dbReference type="AlphaFoldDB" id="A0A381PZL0"/>
<proteinExistence type="predicted"/>
<protein>
    <submittedName>
        <fullName evidence="1">Uncharacterized protein</fullName>
    </submittedName>
</protein>
<sequence length="370" mass="38389">MSLLDAPSEYDALEVLHELGCTDGLPVVIPTPDRVSRLVLATGFDPGLVLGVMGPLNGAATVEKVCIAAVMAGCIPDHAPVVVAAVRAVCQPEFDLTEMQATTHCTAPLTIVCGPARHVCGGIASGFGALGPGHRANASIGRALRLCMINIGGARPGSSDMALHGHPGKFTYCIAEDEEKSPFPGLHTSFGYEPEQSAVVITGAEAPHSTIFAGNADDPDSAGKLLQAIALVIANPGSNNSQLRGGSVSVIMNPDHAQVIAAAGMTREDVQNELARRATISVGTLRQVGSRMIPHDGDVDDDDLLQVLKDPSRIIVFQAGGSGLYTMVMPSWCAGPHQNSIVHAEIELDQACEVPGMGNSPQQSMEGSLN</sequence>
<reference evidence="1" key="1">
    <citation type="submission" date="2018-05" db="EMBL/GenBank/DDBJ databases">
        <authorList>
            <person name="Lanie J.A."/>
            <person name="Ng W.-L."/>
            <person name="Kazmierczak K.M."/>
            <person name="Andrzejewski T.M."/>
            <person name="Davidsen T.M."/>
            <person name="Wayne K.J."/>
            <person name="Tettelin H."/>
            <person name="Glass J.I."/>
            <person name="Rusch D."/>
            <person name="Podicherti R."/>
            <person name="Tsui H.-C.T."/>
            <person name="Winkler M.E."/>
        </authorList>
    </citation>
    <scope>NUCLEOTIDE SEQUENCE</scope>
</reference>